<dbReference type="EC" id="2.4.1.102" evidence="14"/>
<keyword evidence="9" id="KW-1015">Disulfide bond</keyword>
<evidence type="ECO:0000256" key="8">
    <source>
        <dbReference type="ARBA" id="ARBA00023136"/>
    </source>
</evidence>
<reference evidence="24" key="2">
    <citation type="submission" date="2025-08" db="UniProtKB">
        <authorList>
            <consortium name="Ensembl"/>
        </authorList>
    </citation>
    <scope>IDENTIFICATION</scope>
</reference>
<evidence type="ECO:0000256" key="6">
    <source>
        <dbReference type="ARBA" id="ARBA00022968"/>
    </source>
</evidence>
<sequence length="438" mass="50067">VQRLMTLQNLQCSIYVILASMILPFLLWNYSSNSCYNRMVMPGDVDLLTDHPGDLLACSAIIRGDSDGLEHKHLSRLLQKRIKQNVLSESFYLNKTRDCDTYIRDRGFLTAAMSKEEKDFPIAFSMVVHENIEMFERLLRAIYMPQNVYCVHVDQKSPEGFTKAVRAIVSCLPNVFVARKLERVVYASWSRVQADINCMEDLLKSRVQWRYLLNTCGTDFPIKSNAEMVRTLKVLNGKNSMESEKTPDGKKGRWQYHHNVTNSVTRTDVKKSPPPISSPMFSGNAYFVVTREFVENLFQSQEVQGLMEWEKDTYSPDEHLWATLQRMPGVPGSNPPNGKYEASDMNAVARLVKWAYLEGDVNNGATYPPCTGTHRRAVCVYGAGDLSWILKHHHLFANKFDPKVDDVAIKCLETYLRYKTTLMTCLQNSSPNCLQPVF</sequence>
<name>A0AAY4EFT0_9TELE</name>
<keyword evidence="3" id="KW-0328">Glycosyltransferase</keyword>
<evidence type="ECO:0000256" key="16">
    <source>
        <dbReference type="ARBA" id="ARBA00041719"/>
    </source>
</evidence>
<dbReference type="PANTHER" id="PTHR19297">
    <property type="entry name" value="GLYCOSYLTRANSFERASE 14 FAMILY MEMBER"/>
    <property type="match status" value="1"/>
</dbReference>
<protein>
    <recommendedName>
        <fullName evidence="15">Beta-1,3-galactosyl-O-glycosyl-glycoprotein beta-1,6-N-acetylglucosaminyltransferase 3</fullName>
        <ecNumber evidence="14">2.4.1.102</ecNumber>
        <ecNumber evidence="13">2.4.1.148</ecNumber>
        <ecNumber evidence="12">2.4.1.150</ecNumber>
    </recommendedName>
    <alternativeName>
        <fullName evidence="16">C2GnT-mucin type</fullName>
    </alternativeName>
</protein>
<keyword evidence="4" id="KW-0808">Transferase</keyword>
<dbReference type="EC" id="2.4.1.148" evidence="13"/>
<comment type="catalytic activity">
    <reaction evidence="21">
        <text>a 3-O-[beta-D-galactosyl-(1-&gt;3)-N-acetyl-alpha-D-galactosaminyl]-L-seryl-[protein] + UDP-N-acetyl-alpha-D-glucosamine = 3-O-{beta-D-galactosyl-(1-&gt;3)-[N-acetyl-beta-D-glucosaminyl-(1-&gt;6)]-N-acetyl-alpha-D-galactosaminyl}-L-seryl-[protein] + UDP + H(+)</text>
        <dbReference type="Rhea" id="RHEA:56212"/>
        <dbReference type="Rhea" id="RHEA-COMP:13922"/>
        <dbReference type="Rhea" id="RHEA-COMP:14419"/>
        <dbReference type="ChEBI" id="CHEBI:15378"/>
        <dbReference type="ChEBI" id="CHEBI:57705"/>
        <dbReference type="ChEBI" id="CHEBI:58223"/>
        <dbReference type="ChEBI" id="CHEBI:137949"/>
        <dbReference type="ChEBI" id="CHEBI:139605"/>
        <dbReference type="EC" id="2.4.1.102"/>
    </reaction>
</comment>
<organism evidence="24 25">
    <name type="scientific">Denticeps clupeoides</name>
    <name type="common">denticle herring</name>
    <dbReference type="NCBI Taxonomy" id="299321"/>
    <lineage>
        <taxon>Eukaryota</taxon>
        <taxon>Metazoa</taxon>
        <taxon>Chordata</taxon>
        <taxon>Craniata</taxon>
        <taxon>Vertebrata</taxon>
        <taxon>Euteleostomi</taxon>
        <taxon>Actinopterygii</taxon>
        <taxon>Neopterygii</taxon>
        <taxon>Teleostei</taxon>
        <taxon>Clupei</taxon>
        <taxon>Clupeiformes</taxon>
        <taxon>Denticipitoidei</taxon>
        <taxon>Denticipitidae</taxon>
        <taxon>Denticeps</taxon>
    </lineage>
</organism>
<comment type="subcellular location">
    <subcellularLocation>
        <location evidence="1">Golgi apparatus membrane</location>
        <topology evidence="1">Single-pass type II membrane protein</topology>
    </subcellularLocation>
</comment>
<dbReference type="Proteomes" id="UP000694580">
    <property type="component" value="Chromosome 17"/>
</dbReference>
<dbReference type="Ensembl" id="ENSDCDT00010066541.1">
    <property type="protein sequence ID" value="ENSDCDP00010055931.1"/>
    <property type="gene ID" value="ENSDCDG00010031978.1"/>
</dbReference>
<evidence type="ECO:0000256" key="22">
    <source>
        <dbReference type="ARBA" id="ARBA00055416"/>
    </source>
</evidence>
<comment type="catalytic activity">
    <reaction evidence="19">
        <text>a 3-O-[beta-D-galactosyl-(1-&gt;3)-N-acetyl-alpha-D-galactosaminyl]-L-threonyl-[protein] + UDP-N-acetyl-alpha-D-glucosamine = a 3-O-{beta-D-galactosyl-(1-&gt;3)-[N-acetyl-beta-D-glucosaminyl-(1-&gt;6)]-N-acetyl-alpha-D-galactosaminyl}-L-threonyl-[protein] + UDP + H(+)</text>
        <dbReference type="Rhea" id="RHEA:56216"/>
        <dbReference type="Rhea" id="RHEA-COMP:13923"/>
        <dbReference type="Rhea" id="RHEA-COMP:14420"/>
        <dbReference type="ChEBI" id="CHEBI:15378"/>
        <dbReference type="ChEBI" id="CHEBI:57705"/>
        <dbReference type="ChEBI" id="CHEBI:58223"/>
        <dbReference type="ChEBI" id="CHEBI:137950"/>
        <dbReference type="ChEBI" id="CHEBI:139607"/>
        <dbReference type="EC" id="2.4.1.102"/>
    </reaction>
</comment>
<dbReference type="GO" id="GO:0000139">
    <property type="term" value="C:Golgi membrane"/>
    <property type="evidence" value="ECO:0007669"/>
    <property type="project" value="UniProtKB-SubCell"/>
</dbReference>
<evidence type="ECO:0000256" key="12">
    <source>
        <dbReference type="ARBA" id="ARBA00038907"/>
    </source>
</evidence>
<evidence type="ECO:0000256" key="20">
    <source>
        <dbReference type="ARBA" id="ARBA00049876"/>
    </source>
</evidence>
<dbReference type="GO" id="GO:0003829">
    <property type="term" value="F:beta-1,3-galactosyl-O-glycosyl-glycoprotein beta-1,6-N-acetylglucosaminyltransferase activity"/>
    <property type="evidence" value="ECO:0007669"/>
    <property type="project" value="UniProtKB-EC"/>
</dbReference>
<keyword evidence="8 23" id="KW-0472">Membrane</keyword>
<keyword evidence="25" id="KW-1185">Reference proteome</keyword>
<keyword evidence="7 23" id="KW-1133">Transmembrane helix</keyword>
<evidence type="ECO:0000313" key="24">
    <source>
        <dbReference type="Ensembl" id="ENSDCDP00010055931.1"/>
    </source>
</evidence>
<evidence type="ECO:0000256" key="7">
    <source>
        <dbReference type="ARBA" id="ARBA00022989"/>
    </source>
</evidence>
<evidence type="ECO:0000256" key="1">
    <source>
        <dbReference type="ARBA" id="ARBA00004323"/>
    </source>
</evidence>
<evidence type="ECO:0000256" key="10">
    <source>
        <dbReference type="ARBA" id="ARBA00023180"/>
    </source>
</evidence>
<evidence type="ECO:0000256" key="9">
    <source>
        <dbReference type="ARBA" id="ARBA00023157"/>
    </source>
</evidence>
<keyword evidence="10" id="KW-0325">Glycoprotein</keyword>
<comment type="catalytic activity">
    <reaction evidence="18">
        <text>3-O-[N-acetyl-beta-D-glucosaminyl-(1-&gt;3)-N-acetyl-alpha-D-galactosaminyl]-L-seryl-[protein] + UDP-N-acetyl-alpha-D-glucosamine = 3-O-[N-acetyl-beta-D-glucosaminyl-(1-&gt;3)-[N-acetyl-beta-D-glucosaminyl-(1-&gt;6)]-N-acetyl-alpha-D-galactosaminyl]-L-seryl-[protein] + UDP + H(+)</text>
        <dbReference type="Rhea" id="RHEA:56188"/>
        <dbReference type="Rhea" id="RHEA-COMP:11691"/>
        <dbReference type="Rhea" id="RHEA-COMP:14412"/>
        <dbReference type="ChEBI" id="CHEBI:15378"/>
        <dbReference type="ChEBI" id="CHEBI:57705"/>
        <dbReference type="ChEBI" id="CHEBI:58223"/>
        <dbReference type="ChEBI" id="CHEBI:87079"/>
        <dbReference type="ChEBI" id="CHEBI:139581"/>
        <dbReference type="EC" id="2.4.1.148"/>
    </reaction>
</comment>
<reference evidence="24 25" key="1">
    <citation type="submission" date="2020-06" db="EMBL/GenBank/DDBJ databases">
        <authorList>
            <consortium name="Wellcome Sanger Institute Data Sharing"/>
        </authorList>
    </citation>
    <scope>NUCLEOTIDE SEQUENCE [LARGE SCALE GENOMIC DNA]</scope>
</reference>
<keyword evidence="5 23" id="KW-0812">Transmembrane</keyword>
<dbReference type="InterPro" id="IPR003406">
    <property type="entry name" value="Glyco_trans_14"/>
</dbReference>
<evidence type="ECO:0000256" key="11">
    <source>
        <dbReference type="ARBA" id="ARBA00038150"/>
    </source>
</evidence>
<evidence type="ECO:0000313" key="25">
    <source>
        <dbReference type="Proteomes" id="UP000694580"/>
    </source>
</evidence>
<evidence type="ECO:0000256" key="19">
    <source>
        <dbReference type="ARBA" id="ARBA00049870"/>
    </source>
</evidence>
<feature type="transmembrane region" description="Helical" evidence="23">
    <location>
        <begin position="12"/>
        <end position="30"/>
    </location>
</feature>
<dbReference type="Pfam" id="PF02485">
    <property type="entry name" value="Branch"/>
    <property type="match status" value="1"/>
</dbReference>
<dbReference type="GeneTree" id="ENSGT00940000159331"/>
<comment type="pathway">
    <text evidence="2">Protein modification; protein glycosylation.</text>
</comment>
<comment type="catalytic activity">
    <reaction evidence="20">
        <text>a 3-O-[N-acetyl-beta-D-glucosaminyl-(1-&gt;3)-N-acetyl-alpha-D-galactosaminyl]-L-threonyl-[protein] + UDP-N-acetyl-alpha-D-glucosamine = 3-O-[N-acetyl-beta-D-glucosaminyl-(1-&gt;3)-[N-acetyl-beta-D-glucosaminyl-(1-&gt;6)]-N-acetyl-alpha-D-galactosaminyl]-L-threonyl-[protein] + UDP + H(+)</text>
        <dbReference type="Rhea" id="RHEA:56192"/>
        <dbReference type="Rhea" id="RHEA-COMP:11692"/>
        <dbReference type="Rhea" id="RHEA-COMP:14413"/>
        <dbReference type="ChEBI" id="CHEBI:15378"/>
        <dbReference type="ChEBI" id="CHEBI:57705"/>
        <dbReference type="ChEBI" id="CHEBI:58223"/>
        <dbReference type="ChEBI" id="CHEBI:87080"/>
        <dbReference type="ChEBI" id="CHEBI:139580"/>
        <dbReference type="EC" id="2.4.1.148"/>
    </reaction>
</comment>
<evidence type="ECO:0000256" key="13">
    <source>
        <dbReference type="ARBA" id="ARBA00038912"/>
    </source>
</evidence>
<evidence type="ECO:0000256" key="23">
    <source>
        <dbReference type="SAM" id="Phobius"/>
    </source>
</evidence>
<evidence type="ECO:0000256" key="2">
    <source>
        <dbReference type="ARBA" id="ARBA00004922"/>
    </source>
</evidence>
<reference evidence="24" key="3">
    <citation type="submission" date="2025-09" db="UniProtKB">
        <authorList>
            <consortium name="Ensembl"/>
        </authorList>
    </citation>
    <scope>IDENTIFICATION</scope>
</reference>
<comment type="catalytic activity">
    <reaction evidence="17">
        <text>a beta-D-Gal-(1-&gt;4)-beta-D-GlcNAc-(1-&gt;3)-beta-D-Gal-(1-&gt;4)-beta-D-GlcNAc derivative + UDP-N-acetyl-alpha-D-glucosamine = a beta-D-Gal-(1-&gt;4)-beta-D-GlcNAc-(1-&gt;3)-[beta-D-GlcNAc-(1-&gt;6)]-beta-D-Gal-(1-&gt;4)-N-acetyl-beta-D-GlcNAc derivative + UDP + H(+)</text>
        <dbReference type="Rhea" id="RHEA:54820"/>
        <dbReference type="ChEBI" id="CHEBI:15378"/>
        <dbReference type="ChEBI" id="CHEBI:57705"/>
        <dbReference type="ChEBI" id="CHEBI:58223"/>
        <dbReference type="ChEBI" id="CHEBI:138371"/>
        <dbReference type="ChEBI" id="CHEBI:138372"/>
        <dbReference type="EC" id="2.4.1.150"/>
    </reaction>
</comment>
<evidence type="ECO:0000256" key="3">
    <source>
        <dbReference type="ARBA" id="ARBA00022676"/>
    </source>
</evidence>
<dbReference type="AlphaFoldDB" id="A0AAY4EFT0"/>
<evidence type="ECO:0000256" key="18">
    <source>
        <dbReference type="ARBA" id="ARBA00048927"/>
    </source>
</evidence>
<evidence type="ECO:0000256" key="21">
    <source>
        <dbReference type="ARBA" id="ARBA00049911"/>
    </source>
</evidence>
<evidence type="ECO:0000256" key="14">
    <source>
        <dbReference type="ARBA" id="ARBA00038948"/>
    </source>
</evidence>
<dbReference type="PANTHER" id="PTHR19297:SF81">
    <property type="entry name" value="BETA-1,3-GALACTOSYL-O-GLYCOSYL-GLYCOPROTEIN BETA-1,6-N-ACETYLGLUCOSAMINYLTRANSFERASE 3"/>
    <property type="match status" value="1"/>
</dbReference>
<keyword evidence="6" id="KW-0735">Signal-anchor</keyword>
<proteinExistence type="inferred from homology"/>
<dbReference type="GO" id="GO:0008109">
    <property type="term" value="F:N-acetyllactosaminide beta-1,6-N-acetylglucosaminyltransferase activity"/>
    <property type="evidence" value="ECO:0007669"/>
    <property type="project" value="UniProtKB-EC"/>
</dbReference>
<evidence type="ECO:0000256" key="4">
    <source>
        <dbReference type="ARBA" id="ARBA00022679"/>
    </source>
</evidence>
<dbReference type="EC" id="2.4.1.150" evidence="12"/>
<dbReference type="GO" id="GO:0047225">
    <property type="term" value="F:acetylgalactosaminyl-O-glycosyl-glycoprotein beta-1,6-N-acetylglucosaminyltransferase activity"/>
    <property type="evidence" value="ECO:0007669"/>
    <property type="project" value="UniProtKB-EC"/>
</dbReference>
<comment type="similarity">
    <text evidence="11">Belongs to the glycosyltransferase 14 family.</text>
</comment>
<comment type="function">
    <text evidence="22">Glycosyltransferase that can synthesize all known mucin beta 6 N-acetylglucosaminides. Mediates core 2 and core 4 O-glycan branching, 2 important steps in mucin-type biosynthesis. Also has I-branching enzyme activity by converting linear into branched poly-N-acetyllactosaminoglycans, leading to introduce the blood group I antigen during embryonic development.</text>
</comment>
<evidence type="ECO:0000256" key="15">
    <source>
        <dbReference type="ARBA" id="ARBA00039292"/>
    </source>
</evidence>
<evidence type="ECO:0000256" key="5">
    <source>
        <dbReference type="ARBA" id="ARBA00022692"/>
    </source>
</evidence>
<evidence type="ECO:0000256" key="17">
    <source>
        <dbReference type="ARBA" id="ARBA00047621"/>
    </source>
</evidence>
<accession>A0AAY4EFT0</accession>